<dbReference type="AlphaFoldDB" id="A0A812IGI3"/>
<comment type="caution">
    <text evidence="2">The sequence shown here is derived from an EMBL/GenBank/DDBJ whole genome shotgun (WGS) entry which is preliminary data.</text>
</comment>
<evidence type="ECO:0000256" key="1">
    <source>
        <dbReference type="SAM" id="MobiDB-lite"/>
    </source>
</evidence>
<accession>A0A812IGI3</accession>
<sequence length="126" mass="14048">MQEHAYLPEFYGVAASHDSVQSQYSDSRIQKLCKKAIDEPHRATHMAPLQTAPMVIEPPDVPQPDDAWKDEDVAVPQAETSTVNVGQVREDPRVVAKKMMFRYIKFVVADVMDCGSMEAALQGNSE</sequence>
<protein>
    <submittedName>
        <fullName evidence="2">Uncharacterized protein</fullName>
    </submittedName>
</protein>
<gene>
    <name evidence="2" type="ORF">SNAT2548_LOCUS3899</name>
</gene>
<organism evidence="2 3">
    <name type="scientific">Symbiodinium natans</name>
    <dbReference type="NCBI Taxonomy" id="878477"/>
    <lineage>
        <taxon>Eukaryota</taxon>
        <taxon>Sar</taxon>
        <taxon>Alveolata</taxon>
        <taxon>Dinophyceae</taxon>
        <taxon>Suessiales</taxon>
        <taxon>Symbiodiniaceae</taxon>
        <taxon>Symbiodinium</taxon>
    </lineage>
</organism>
<feature type="region of interest" description="Disordered" evidence="1">
    <location>
        <begin position="48"/>
        <end position="67"/>
    </location>
</feature>
<reference evidence="2" key="1">
    <citation type="submission" date="2021-02" db="EMBL/GenBank/DDBJ databases">
        <authorList>
            <person name="Dougan E. K."/>
            <person name="Rhodes N."/>
            <person name="Thang M."/>
            <person name="Chan C."/>
        </authorList>
    </citation>
    <scope>NUCLEOTIDE SEQUENCE</scope>
</reference>
<keyword evidence="3" id="KW-1185">Reference proteome</keyword>
<proteinExistence type="predicted"/>
<dbReference type="EMBL" id="CAJNDS010000237">
    <property type="protein sequence ID" value="CAE7032359.1"/>
    <property type="molecule type" value="Genomic_DNA"/>
</dbReference>
<dbReference type="Proteomes" id="UP000604046">
    <property type="component" value="Unassembled WGS sequence"/>
</dbReference>
<name>A0A812IGI3_9DINO</name>
<evidence type="ECO:0000313" key="3">
    <source>
        <dbReference type="Proteomes" id="UP000604046"/>
    </source>
</evidence>
<evidence type="ECO:0000313" key="2">
    <source>
        <dbReference type="EMBL" id="CAE7032359.1"/>
    </source>
</evidence>